<feature type="transmembrane region" description="Helical" evidence="2">
    <location>
        <begin position="84"/>
        <end position="100"/>
    </location>
</feature>
<accession>A0A3D9T481</accession>
<name>A0A3D9T481_9ACTN</name>
<evidence type="ECO:0000256" key="1">
    <source>
        <dbReference type="SAM" id="MobiDB-lite"/>
    </source>
</evidence>
<dbReference type="Proteomes" id="UP000256661">
    <property type="component" value="Unassembled WGS sequence"/>
</dbReference>
<comment type="caution">
    <text evidence="3">The sequence shown here is derived from an EMBL/GenBank/DDBJ whole genome shotgun (WGS) entry which is preliminary data.</text>
</comment>
<keyword evidence="2" id="KW-1133">Transmembrane helix</keyword>
<dbReference type="EMBL" id="QTTT01000001">
    <property type="protein sequence ID" value="REF00056.1"/>
    <property type="molecule type" value="Genomic_DNA"/>
</dbReference>
<keyword evidence="2" id="KW-0812">Transmembrane</keyword>
<protein>
    <submittedName>
        <fullName evidence="3">Uncharacterized protein</fullName>
    </submittedName>
</protein>
<organism evidence="3 4">
    <name type="scientific">Thermomonospora umbrina</name>
    <dbReference type="NCBI Taxonomy" id="111806"/>
    <lineage>
        <taxon>Bacteria</taxon>
        <taxon>Bacillati</taxon>
        <taxon>Actinomycetota</taxon>
        <taxon>Actinomycetes</taxon>
        <taxon>Streptosporangiales</taxon>
        <taxon>Thermomonosporaceae</taxon>
        <taxon>Thermomonospora</taxon>
    </lineage>
</organism>
<sequence length="146" mass="14811">MKILGRDPAAWLALVAVGVQFLVAWGVDLSEAQQAGVNAVATMGMGLAIAWVVARDKVIPAAAGLLTAVLQLGVSFGWDIDQDQIATAGALLTAVLALYLRTQVTARVAADGTRVAAEGPLARRRTAAPAAGAEPADGTVPAETTP</sequence>
<proteinExistence type="predicted"/>
<keyword evidence="4" id="KW-1185">Reference proteome</keyword>
<evidence type="ECO:0000313" key="4">
    <source>
        <dbReference type="Proteomes" id="UP000256661"/>
    </source>
</evidence>
<evidence type="ECO:0000313" key="3">
    <source>
        <dbReference type="EMBL" id="REF00056.1"/>
    </source>
</evidence>
<feature type="compositionally biased region" description="Low complexity" evidence="1">
    <location>
        <begin position="127"/>
        <end position="138"/>
    </location>
</feature>
<feature type="transmembrane region" description="Helical" evidence="2">
    <location>
        <begin position="36"/>
        <end position="54"/>
    </location>
</feature>
<dbReference type="AlphaFoldDB" id="A0A3D9T481"/>
<dbReference type="RefSeq" id="WP_116025262.1">
    <property type="nucleotide sequence ID" value="NZ_QTTT01000001.1"/>
</dbReference>
<dbReference type="OrthoDB" id="3480304at2"/>
<feature type="region of interest" description="Disordered" evidence="1">
    <location>
        <begin position="121"/>
        <end position="146"/>
    </location>
</feature>
<evidence type="ECO:0000256" key="2">
    <source>
        <dbReference type="SAM" id="Phobius"/>
    </source>
</evidence>
<feature type="transmembrane region" description="Helical" evidence="2">
    <location>
        <begin position="61"/>
        <end position="78"/>
    </location>
</feature>
<reference evidence="3 4" key="1">
    <citation type="submission" date="2018-08" db="EMBL/GenBank/DDBJ databases">
        <title>Sequencing the genomes of 1000 actinobacteria strains.</title>
        <authorList>
            <person name="Klenk H.-P."/>
        </authorList>
    </citation>
    <scope>NUCLEOTIDE SEQUENCE [LARGE SCALE GENOMIC DNA]</scope>
    <source>
        <strain evidence="3 4">DSM 43927</strain>
    </source>
</reference>
<gene>
    <name evidence="3" type="ORF">DFJ69_5579</name>
</gene>
<keyword evidence="2" id="KW-0472">Membrane</keyword>